<dbReference type="InterPro" id="IPR000515">
    <property type="entry name" value="MetI-like"/>
</dbReference>
<dbReference type="PROSITE" id="PS50928">
    <property type="entry name" value="ABC_TM1"/>
    <property type="match status" value="2"/>
</dbReference>
<feature type="transmembrane region" description="Helical" evidence="7">
    <location>
        <begin position="380"/>
        <end position="406"/>
    </location>
</feature>
<organism evidence="9">
    <name type="scientific">hydrothermal vent metagenome</name>
    <dbReference type="NCBI Taxonomy" id="652676"/>
    <lineage>
        <taxon>unclassified sequences</taxon>
        <taxon>metagenomes</taxon>
        <taxon>ecological metagenomes</taxon>
    </lineage>
</organism>
<protein>
    <submittedName>
        <fullName evidence="9">Ferric iron ABC transporter, permease protein</fullName>
    </submittedName>
</protein>
<keyword evidence="4 7" id="KW-0812">Transmembrane</keyword>
<feature type="transmembrane region" description="Helical" evidence="7">
    <location>
        <begin position="418"/>
        <end position="440"/>
    </location>
</feature>
<dbReference type="PANTHER" id="PTHR30183:SF2">
    <property type="entry name" value="IRON UTILIZATION PROTEIN"/>
    <property type="match status" value="1"/>
</dbReference>
<feature type="domain" description="ABC transmembrane type-1" evidence="8">
    <location>
        <begin position="345"/>
        <end position="551"/>
    </location>
</feature>
<feature type="transmembrane region" description="Helical" evidence="7">
    <location>
        <begin position="533"/>
        <end position="554"/>
    </location>
</feature>
<keyword evidence="2" id="KW-0813">Transport</keyword>
<sequence length="569" mass="61928">MANALKFTGMKGFRFGLGFPKNSWTLASLCVAVLVALPVVAVIWTALKPSGDVWSHLISTSLPGYIGTTLWLMLGVGTSVLLTGVTTAWLVTMCRFPGRRVFEWLLLLPLAFPAYVIAYAYTDLLEYSGAVQIFLRMMFEWQTPQDYWFPEVRSLGGAITLMGVVLYPYVYLLARAAFLEQSVNVLEVARVLGHGPWRTFFRVSLPAARPAIAIGVALALMETLNDFGTVDFFAVQTMTTALFDVWQGMGSLAGGAQIAATMLAFVVLLISIERFSRRQQKVYQNVSSRFRELPSYRLKGSSSLLAFAACLLPILIGFVIPLTVLIRLTVIYFHESWTAEFRSYALNSLSLSAAAAGITLFVALLIAYSQRLAGGRVIGIATRIASLGYAVPGAVLGVGVLIPFAYFDNSLDALMREMFGISTGLLLSGTLVAVIFAYVVRFLAVALGQVESSLAKVSPSLDMAARTLGYRAGETLLRYHVPLIRGGMLTAVMIVFVDCMKELPATLILRPFNFETLATHVYWFASDEMLGEAALGSLTIVLVGLLPVVLLSTMTARVRSTRLSSGTVT</sequence>
<keyword evidence="6 7" id="KW-0472">Membrane</keyword>
<keyword evidence="5 7" id="KW-1133">Transmembrane helix</keyword>
<dbReference type="Gene3D" id="1.10.3720.10">
    <property type="entry name" value="MetI-like"/>
    <property type="match status" value="2"/>
</dbReference>
<dbReference type="FunFam" id="1.10.3720.10:FF:000088">
    <property type="entry name" value="Iron(III) ABC transporter, permease protein"/>
    <property type="match status" value="1"/>
</dbReference>
<feature type="domain" description="ABC transmembrane type-1" evidence="8">
    <location>
        <begin position="66"/>
        <end position="274"/>
    </location>
</feature>
<dbReference type="Pfam" id="PF00528">
    <property type="entry name" value="BPD_transp_1"/>
    <property type="match status" value="1"/>
</dbReference>
<evidence type="ECO:0000256" key="3">
    <source>
        <dbReference type="ARBA" id="ARBA00022475"/>
    </source>
</evidence>
<evidence type="ECO:0000256" key="4">
    <source>
        <dbReference type="ARBA" id="ARBA00022692"/>
    </source>
</evidence>
<name>A0A170PRD9_9ZZZZ</name>
<reference evidence="9" key="1">
    <citation type="submission" date="2015-10" db="EMBL/GenBank/DDBJ databases">
        <authorList>
            <person name="Gilbert D.G."/>
        </authorList>
    </citation>
    <scope>NUCLEOTIDE SEQUENCE</scope>
</reference>
<gene>
    <name evidence="9" type="ORF">MGWOODY_XGa2587</name>
</gene>
<proteinExistence type="predicted"/>
<dbReference type="CDD" id="cd06261">
    <property type="entry name" value="TM_PBP2"/>
    <property type="match status" value="2"/>
</dbReference>
<evidence type="ECO:0000256" key="5">
    <source>
        <dbReference type="ARBA" id="ARBA00022989"/>
    </source>
</evidence>
<dbReference type="AlphaFoldDB" id="A0A170PRD9"/>
<feature type="transmembrane region" description="Helical" evidence="7">
    <location>
        <begin position="252"/>
        <end position="272"/>
    </location>
</feature>
<feature type="transmembrane region" description="Helical" evidence="7">
    <location>
        <begin position="104"/>
        <end position="122"/>
    </location>
</feature>
<evidence type="ECO:0000256" key="7">
    <source>
        <dbReference type="SAM" id="Phobius"/>
    </source>
</evidence>
<evidence type="ECO:0000313" key="9">
    <source>
        <dbReference type="EMBL" id="CUS52453.1"/>
    </source>
</evidence>
<feature type="transmembrane region" description="Helical" evidence="7">
    <location>
        <begin position="155"/>
        <end position="178"/>
    </location>
</feature>
<feature type="transmembrane region" description="Helical" evidence="7">
    <location>
        <begin position="65"/>
        <end position="92"/>
    </location>
</feature>
<evidence type="ECO:0000256" key="2">
    <source>
        <dbReference type="ARBA" id="ARBA00022448"/>
    </source>
</evidence>
<feature type="transmembrane region" description="Helical" evidence="7">
    <location>
        <begin position="199"/>
        <end position="221"/>
    </location>
</feature>
<evidence type="ECO:0000259" key="8">
    <source>
        <dbReference type="PROSITE" id="PS50928"/>
    </source>
</evidence>
<comment type="subcellular location">
    <subcellularLocation>
        <location evidence="1">Cell membrane</location>
        <topology evidence="1">Multi-pass membrane protein</topology>
    </subcellularLocation>
</comment>
<feature type="transmembrane region" description="Helical" evidence="7">
    <location>
        <begin position="304"/>
        <end position="333"/>
    </location>
</feature>
<evidence type="ECO:0000256" key="6">
    <source>
        <dbReference type="ARBA" id="ARBA00023136"/>
    </source>
</evidence>
<feature type="transmembrane region" description="Helical" evidence="7">
    <location>
        <begin position="345"/>
        <end position="368"/>
    </location>
</feature>
<accession>A0A170PRD9</accession>
<dbReference type="PANTHER" id="PTHR30183">
    <property type="entry name" value="MOLYBDENUM TRANSPORT SYSTEM PERMEASE PROTEIN MODB"/>
    <property type="match status" value="1"/>
</dbReference>
<dbReference type="EMBL" id="CZRL01000082">
    <property type="protein sequence ID" value="CUS52453.1"/>
    <property type="molecule type" value="Genomic_DNA"/>
</dbReference>
<feature type="transmembrane region" description="Helical" evidence="7">
    <location>
        <begin position="476"/>
        <end position="497"/>
    </location>
</feature>
<evidence type="ECO:0000256" key="1">
    <source>
        <dbReference type="ARBA" id="ARBA00004651"/>
    </source>
</evidence>
<dbReference type="GO" id="GO:0055085">
    <property type="term" value="P:transmembrane transport"/>
    <property type="evidence" value="ECO:0007669"/>
    <property type="project" value="InterPro"/>
</dbReference>
<dbReference type="InterPro" id="IPR035906">
    <property type="entry name" value="MetI-like_sf"/>
</dbReference>
<dbReference type="SUPFAM" id="SSF161098">
    <property type="entry name" value="MetI-like"/>
    <property type="match status" value="2"/>
</dbReference>
<dbReference type="GO" id="GO:0005886">
    <property type="term" value="C:plasma membrane"/>
    <property type="evidence" value="ECO:0007669"/>
    <property type="project" value="UniProtKB-SubCell"/>
</dbReference>
<keyword evidence="3" id="KW-1003">Cell membrane</keyword>